<dbReference type="Proteomes" id="UP000319103">
    <property type="component" value="Unassembled WGS sequence"/>
</dbReference>
<dbReference type="InterPro" id="IPR052718">
    <property type="entry name" value="NmrA-type_oxidoreductase"/>
</dbReference>
<feature type="domain" description="NAD(P)-binding" evidence="1">
    <location>
        <begin position="6"/>
        <end position="175"/>
    </location>
</feature>
<dbReference type="InterPro" id="IPR036291">
    <property type="entry name" value="NAD(P)-bd_dom_sf"/>
</dbReference>
<dbReference type="Gene3D" id="3.90.25.10">
    <property type="entry name" value="UDP-galactose 4-epimerase, domain 1"/>
    <property type="match status" value="1"/>
</dbReference>
<sequence length="288" mass="29593">MILVSGVNGNLGGLVHRQLVARGADVLAGTRTPAAGQRRVDFDDPTSLPEAFAGVDVLVLISAGYAEDDVVLARHGAAIDAAAAAGVRQVIYTSLAGSGDHLTIAIPHRWTEQALARSPLAWTVLRNGLYPEVPAGLGLAASGQPTDDVLRTPLGHGTVPVVSRADLADAAVRVALDADSDPANQHRGRVYELEGTAVVGGAELAAAVSEVLGRPVRHRASPLGELWSGLEKAGLAPFQVAHAYSLMSTAAAGLLRAAANSDLPALLDAAPRDARAGLVEAVRTLLPR</sequence>
<dbReference type="Gene3D" id="3.40.50.720">
    <property type="entry name" value="NAD(P)-binding Rossmann-like Domain"/>
    <property type="match status" value="1"/>
</dbReference>
<reference evidence="2 3" key="1">
    <citation type="submission" date="2019-06" db="EMBL/GenBank/DDBJ databases">
        <title>Description of Kitasatospora acidophila sp. nov. isolated from pine grove soil, and reclassification of Streptomyces novaecaesareae to Kitasatospora novaeceasareae comb. nov.</title>
        <authorList>
            <person name="Kim M.J."/>
        </authorList>
    </citation>
    <scope>NUCLEOTIDE SEQUENCE [LARGE SCALE GENOMIC DNA]</scope>
    <source>
        <strain evidence="2 3">MMS16-CNU292</strain>
    </source>
</reference>
<evidence type="ECO:0000313" key="2">
    <source>
        <dbReference type="EMBL" id="TQF03995.1"/>
    </source>
</evidence>
<gene>
    <name evidence="2" type="ORF">E6W39_19360</name>
</gene>
<evidence type="ECO:0000313" key="3">
    <source>
        <dbReference type="Proteomes" id="UP000319103"/>
    </source>
</evidence>
<dbReference type="AlphaFoldDB" id="A0A540W4M7"/>
<proteinExistence type="predicted"/>
<accession>A0A540W4M7</accession>
<dbReference type="InterPro" id="IPR016040">
    <property type="entry name" value="NAD(P)-bd_dom"/>
</dbReference>
<dbReference type="PANTHER" id="PTHR47129:SF1">
    <property type="entry name" value="NMRA-LIKE DOMAIN-CONTAINING PROTEIN"/>
    <property type="match status" value="1"/>
</dbReference>
<name>A0A540W4M7_9ACTN</name>
<dbReference type="SUPFAM" id="SSF51735">
    <property type="entry name" value="NAD(P)-binding Rossmann-fold domains"/>
    <property type="match status" value="1"/>
</dbReference>
<dbReference type="RefSeq" id="WP_141634589.1">
    <property type="nucleotide sequence ID" value="NZ_VIGB01000003.1"/>
</dbReference>
<dbReference type="Pfam" id="PF13460">
    <property type="entry name" value="NAD_binding_10"/>
    <property type="match status" value="1"/>
</dbReference>
<dbReference type="EMBL" id="VIGB01000003">
    <property type="protein sequence ID" value="TQF03995.1"/>
    <property type="molecule type" value="Genomic_DNA"/>
</dbReference>
<protein>
    <submittedName>
        <fullName evidence="2">NmrA family transcriptional regulator</fullName>
    </submittedName>
</protein>
<evidence type="ECO:0000259" key="1">
    <source>
        <dbReference type="Pfam" id="PF13460"/>
    </source>
</evidence>
<organism evidence="2 3">
    <name type="scientific">Kitasatospora acidiphila</name>
    <dbReference type="NCBI Taxonomy" id="2567942"/>
    <lineage>
        <taxon>Bacteria</taxon>
        <taxon>Bacillati</taxon>
        <taxon>Actinomycetota</taxon>
        <taxon>Actinomycetes</taxon>
        <taxon>Kitasatosporales</taxon>
        <taxon>Streptomycetaceae</taxon>
        <taxon>Kitasatospora</taxon>
    </lineage>
</organism>
<dbReference type="OrthoDB" id="5510591at2"/>
<keyword evidence="3" id="KW-1185">Reference proteome</keyword>
<comment type="caution">
    <text evidence="2">The sequence shown here is derived from an EMBL/GenBank/DDBJ whole genome shotgun (WGS) entry which is preliminary data.</text>
</comment>
<dbReference type="PANTHER" id="PTHR47129">
    <property type="entry name" value="QUINONE OXIDOREDUCTASE 2"/>
    <property type="match status" value="1"/>
</dbReference>